<proteinExistence type="predicted"/>
<organism evidence="1 2">
    <name type="scientific">Pomacea canaliculata</name>
    <name type="common">Golden apple snail</name>
    <dbReference type="NCBI Taxonomy" id="400727"/>
    <lineage>
        <taxon>Eukaryota</taxon>
        <taxon>Metazoa</taxon>
        <taxon>Spiralia</taxon>
        <taxon>Lophotrochozoa</taxon>
        <taxon>Mollusca</taxon>
        <taxon>Gastropoda</taxon>
        <taxon>Caenogastropoda</taxon>
        <taxon>Architaenioglossa</taxon>
        <taxon>Ampullarioidea</taxon>
        <taxon>Ampullariidae</taxon>
        <taxon>Pomacea</taxon>
    </lineage>
</organism>
<sequence length="95" mass="10406">MDVLLSPASVPRGKNFIVDIDLIRLISSRSLSRDYPRIQGFDGCSFHGITRAPDWCQAQARTTSTRLLLGNGSRCLVVVSPSPDFASVVCFCRSC</sequence>
<name>A0A2T7NZI9_POMCA</name>
<comment type="caution">
    <text evidence="1">The sequence shown here is derived from an EMBL/GenBank/DDBJ whole genome shotgun (WGS) entry which is preliminary data.</text>
</comment>
<keyword evidence="2" id="KW-1185">Reference proteome</keyword>
<evidence type="ECO:0000313" key="1">
    <source>
        <dbReference type="EMBL" id="PVD26589.1"/>
    </source>
</evidence>
<dbReference type="EMBL" id="PZQS01000008">
    <property type="protein sequence ID" value="PVD26589.1"/>
    <property type="molecule type" value="Genomic_DNA"/>
</dbReference>
<dbReference type="Proteomes" id="UP000245119">
    <property type="component" value="Linkage Group LG8"/>
</dbReference>
<accession>A0A2T7NZI9</accession>
<protein>
    <submittedName>
        <fullName evidence="1">Uncharacterized protein</fullName>
    </submittedName>
</protein>
<dbReference type="AlphaFoldDB" id="A0A2T7NZI9"/>
<gene>
    <name evidence="1" type="ORF">C0Q70_14266</name>
</gene>
<reference evidence="1 2" key="1">
    <citation type="submission" date="2018-04" db="EMBL/GenBank/DDBJ databases">
        <title>The genome of golden apple snail Pomacea canaliculata provides insight into stress tolerance and invasive adaptation.</title>
        <authorList>
            <person name="Liu C."/>
            <person name="Liu B."/>
            <person name="Ren Y."/>
            <person name="Zhang Y."/>
            <person name="Wang H."/>
            <person name="Li S."/>
            <person name="Jiang F."/>
            <person name="Yin L."/>
            <person name="Zhang G."/>
            <person name="Qian W."/>
            <person name="Fan W."/>
        </authorList>
    </citation>
    <scope>NUCLEOTIDE SEQUENCE [LARGE SCALE GENOMIC DNA]</scope>
    <source>
        <strain evidence="1">SZHN2017</strain>
        <tissue evidence="1">Muscle</tissue>
    </source>
</reference>
<evidence type="ECO:0000313" key="2">
    <source>
        <dbReference type="Proteomes" id="UP000245119"/>
    </source>
</evidence>